<dbReference type="EMBL" id="CTRI01000007">
    <property type="protein sequence ID" value="CQR30793.1"/>
    <property type="molecule type" value="Genomic_DNA"/>
</dbReference>
<sequence>MCVSTLADTADVGALILEFAPHDIVWLLPVIRGMVHSVPITMFASRIAPTHWLRRLRLLLTPEETDPPASSPHCRPVCFCLRSRLRSAKPRRSASCSLTGNIGFRLVRRSR</sequence>
<dbReference type="Proteomes" id="UP000078599">
    <property type="component" value="Unassembled WGS sequence"/>
</dbReference>
<proteinExistence type="predicted"/>
<name>A0ABP1Z329_THIA3</name>
<protein>
    <submittedName>
        <fullName evidence="1">Uncharacterized protein</fullName>
    </submittedName>
</protein>
<evidence type="ECO:0000313" key="2">
    <source>
        <dbReference type="Proteomes" id="UP000078599"/>
    </source>
</evidence>
<comment type="caution">
    <text evidence="1">The sequence shown here is derived from an EMBL/GenBank/DDBJ whole genome shotgun (WGS) entry which is preliminary data.</text>
</comment>
<reference evidence="1 2" key="1">
    <citation type="submission" date="2015-03" db="EMBL/GenBank/DDBJ databases">
        <authorList>
            <person name="Regsiter A."/>
            <person name="william w."/>
        </authorList>
    </citation>
    <scope>NUCLEOTIDE SEQUENCE [LARGE SCALE GENOMIC DNA]</scope>
    <source>
        <strain evidence="1 2">CB1</strain>
    </source>
</reference>
<evidence type="ECO:0000313" key="1">
    <source>
        <dbReference type="EMBL" id="CQR30793.1"/>
    </source>
</evidence>
<gene>
    <name evidence="1" type="ORF">THICB1_150123</name>
</gene>
<accession>A0ABP1Z329</accession>
<keyword evidence="2" id="KW-1185">Reference proteome</keyword>
<organism evidence="1 2">
    <name type="scientific">Thiomonas arsenitoxydans (strain DSM 22701 / CIP 110005 / 3As)</name>
    <dbReference type="NCBI Taxonomy" id="426114"/>
    <lineage>
        <taxon>Bacteria</taxon>
        <taxon>Pseudomonadati</taxon>
        <taxon>Pseudomonadota</taxon>
        <taxon>Betaproteobacteria</taxon>
        <taxon>Burkholderiales</taxon>
        <taxon>Thiomonas</taxon>
    </lineage>
</organism>